<dbReference type="PANTHER" id="PTHR13386:SF1">
    <property type="entry name" value="HISTONE PARYLATION FACTOR 1"/>
    <property type="match status" value="1"/>
</dbReference>
<reference evidence="6 7" key="1">
    <citation type="journal article" date="2021" name="Cell">
        <title>Tracing the genetic footprints of vertebrate landing in non-teleost ray-finned fishes.</title>
        <authorList>
            <person name="Bi X."/>
            <person name="Wang K."/>
            <person name="Yang L."/>
            <person name="Pan H."/>
            <person name="Jiang H."/>
            <person name="Wei Q."/>
            <person name="Fang M."/>
            <person name="Yu H."/>
            <person name="Zhu C."/>
            <person name="Cai Y."/>
            <person name="He Y."/>
            <person name="Gan X."/>
            <person name="Zeng H."/>
            <person name="Yu D."/>
            <person name="Zhu Y."/>
            <person name="Jiang H."/>
            <person name="Qiu Q."/>
            <person name="Yang H."/>
            <person name="Zhang Y.E."/>
            <person name="Wang W."/>
            <person name="Zhu M."/>
            <person name="He S."/>
            <person name="Zhang G."/>
        </authorList>
    </citation>
    <scope>NUCLEOTIDE SEQUENCE [LARGE SCALE GENOMIC DNA]</scope>
    <source>
        <strain evidence="6">Bchr_013</strain>
    </source>
</reference>
<dbReference type="GO" id="GO:0006974">
    <property type="term" value="P:DNA damage response"/>
    <property type="evidence" value="ECO:0007669"/>
    <property type="project" value="InterPro"/>
</dbReference>
<comment type="similarity">
    <text evidence="3">Belongs to the HPF1 family.</text>
</comment>
<dbReference type="EMBL" id="JAATIS010001721">
    <property type="protein sequence ID" value="KAG2466013.1"/>
    <property type="molecule type" value="Genomic_DNA"/>
</dbReference>
<organism evidence="6 7">
    <name type="scientific">Polypterus senegalus</name>
    <name type="common">Senegal bichir</name>
    <dbReference type="NCBI Taxonomy" id="55291"/>
    <lineage>
        <taxon>Eukaryota</taxon>
        <taxon>Metazoa</taxon>
        <taxon>Chordata</taxon>
        <taxon>Craniata</taxon>
        <taxon>Vertebrata</taxon>
        <taxon>Euteleostomi</taxon>
        <taxon>Actinopterygii</taxon>
        <taxon>Polypteriformes</taxon>
        <taxon>Polypteridae</taxon>
        <taxon>Polypterus</taxon>
    </lineage>
</organism>
<keyword evidence="4" id="KW-0158">Chromosome</keyword>
<proteinExistence type="inferred from homology"/>
<evidence type="ECO:0000313" key="7">
    <source>
        <dbReference type="Proteomes" id="UP000886611"/>
    </source>
</evidence>
<dbReference type="GO" id="GO:0005694">
    <property type="term" value="C:chromosome"/>
    <property type="evidence" value="ECO:0007669"/>
    <property type="project" value="UniProtKB-SubCell"/>
</dbReference>
<dbReference type="GO" id="GO:0042393">
    <property type="term" value="F:histone binding"/>
    <property type="evidence" value="ECO:0007669"/>
    <property type="project" value="InterPro"/>
</dbReference>
<evidence type="ECO:0000256" key="1">
    <source>
        <dbReference type="ARBA" id="ARBA00004123"/>
    </source>
</evidence>
<keyword evidence="5" id="KW-0539">Nucleus</keyword>
<protein>
    <submittedName>
        <fullName evidence="6">HPF1 factor</fullName>
    </submittedName>
</protein>
<dbReference type="GO" id="GO:0072572">
    <property type="term" value="F:poly-ADP-D-ribose binding"/>
    <property type="evidence" value="ECO:0007669"/>
    <property type="project" value="TreeGrafter"/>
</dbReference>
<dbReference type="Pfam" id="PF10228">
    <property type="entry name" value="HPF1"/>
    <property type="match status" value="1"/>
</dbReference>
<dbReference type="GO" id="GO:0005634">
    <property type="term" value="C:nucleus"/>
    <property type="evidence" value="ECO:0007669"/>
    <property type="project" value="UniProtKB-SubCell"/>
</dbReference>
<dbReference type="Proteomes" id="UP000886611">
    <property type="component" value="Unassembled WGS sequence"/>
</dbReference>
<comment type="subcellular location">
    <subcellularLocation>
        <location evidence="2">Chromosome</location>
    </subcellularLocation>
    <subcellularLocation>
        <location evidence="1">Nucleus</location>
    </subcellularLocation>
</comment>
<evidence type="ECO:0000256" key="2">
    <source>
        <dbReference type="ARBA" id="ARBA00004286"/>
    </source>
</evidence>
<comment type="caution">
    <text evidence="6">The sequence shown here is derived from an EMBL/GenBank/DDBJ whole genome shotgun (WGS) entry which is preliminary data.</text>
</comment>
<evidence type="ECO:0000256" key="4">
    <source>
        <dbReference type="ARBA" id="ARBA00022454"/>
    </source>
</evidence>
<feature type="non-terminal residue" evidence="6">
    <location>
        <position position="1"/>
    </location>
</feature>
<dbReference type="PANTHER" id="PTHR13386">
    <property type="entry name" value="HISTONE PARYLATION FACTOR 1"/>
    <property type="match status" value="1"/>
</dbReference>
<evidence type="ECO:0000256" key="5">
    <source>
        <dbReference type="ARBA" id="ARBA00023242"/>
    </source>
</evidence>
<dbReference type="AlphaFoldDB" id="A0A8X7XDB2"/>
<evidence type="ECO:0000313" key="6">
    <source>
        <dbReference type="EMBL" id="KAG2466013.1"/>
    </source>
</evidence>
<name>A0A8X7XDB2_POLSE</name>
<feature type="non-terminal residue" evidence="6">
    <location>
        <position position="212"/>
    </location>
</feature>
<gene>
    <name evidence="6" type="primary">Hpf1</name>
    <name evidence="6" type="ORF">GTO96_0016617</name>
</gene>
<accession>A0A8X7XDB2</accession>
<sequence length="212" mass="23982">MALLGCSNRSGIVLPVSLPQRMSFNKTAGPIELAKKLEVANVDVKKGRQCDPPDVAAELRQQVERLYQFEMPADFYHFWVFCKKLNPQKPCGIVVPVDENGVGYRELSESDASLKKICRVIAEAPNDDERIKAFAPIQEMITYVQFANDECDYGMGFELGIDLFCFGSYYFHKVIGQLLPLAYNLLKRNLFAEIIEAHLANRNLENLDQLSV</sequence>
<dbReference type="InterPro" id="IPR019361">
    <property type="entry name" value="HPF1"/>
</dbReference>
<evidence type="ECO:0000256" key="3">
    <source>
        <dbReference type="ARBA" id="ARBA00010803"/>
    </source>
</evidence>
<keyword evidence="7" id="KW-1185">Reference proteome</keyword>